<reference evidence="2 3" key="1">
    <citation type="submission" date="2024-01" db="EMBL/GenBank/DDBJ databases">
        <title>A draft genome for the cacao thread blight pathogen Marasmiellus scandens.</title>
        <authorList>
            <person name="Baruah I.K."/>
            <person name="Leung J."/>
            <person name="Bukari Y."/>
            <person name="Amoako-Attah I."/>
            <person name="Meinhardt L.W."/>
            <person name="Bailey B.A."/>
            <person name="Cohen S.P."/>
        </authorList>
    </citation>
    <scope>NUCLEOTIDE SEQUENCE [LARGE SCALE GENOMIC DNA]</scope>
    <source>
        <strain evidence="2 3">GH-19</strain>
    </source>
</reference>
<comment type="caution">
    <text evidence="2">The sequence shown here is derived from an EMBL/GenBank/DDBJ whole genome shotgun (WGS) entry which is preliminary data.</text>
</comment>
<keyword evidence="1" id="KW-0732">Signal</keyword>
<protein>
    <submittedName>
        <fullName evidence="2">Uncharacterized protein</fullName>
    </submittedName>
</protein>
<feature type="chain" id="PRO_5045440934" evidence="1">
    <location>
        <begin position="25"/>
        <end position="204"/>
    </location>
</feature>
<evidence type="ECO:0000313" key="2">
    <source>
        <dbReference type="EMBL" id="KAK7437506.1"/>
    </source>
</evidence>
<proteinExistence type="predicted"/>
<accession>A0ABR1INZ2</accession>
<organism evidence="2 3">
    <name type="scientific">Marasmiellus scandens</name>
    <dbReference type="NCBI Taxonomy" id="2682957"/>
    <lineage>
        <taxon>Eukaryota</taxon>
        <taxon>Fungi</taxon>
        <taxon>Dikarya</taxon>
        <taxon>Basidiomycota</taxon>
        <taxon>Agaricomycotina</taxon>
        <taxon>Agaricomycetes</taxon>
        <taxon>Agaricomycetidae</taxon>
        <taxon>Agaricales</taxon>
        <taxon>Marasmiineae</taxon>
        <taxon>Omphalotaceae</taxon>
        <taxon>Marasmiellus</taxon>
    </lineage>
</organism>
<evidence type="ECO:0000313" key="3">
    <source>
        <dbReference type="Proteomes" id="UP001498398"/>
    </source>
</evidence>
<dbReference type="Proteomes" id="UP001498398">
    <property type="component" value="Unassembled WGS sequence"/>
</dbReference>
<sequence length="204" mass="20713">MKTGAFAAAAVLSAVCYHASVTCAQSTHTDTVFTVIPSGASVDSPEDFTEAGLAGPPSFIPIGTASDGSETTYREEVVMTQVFVPSGTDDVATIDSTITLTATQIQSASGLRNTLGPVPSEAGIFAGEMSEERCTFDENGVAECVDVRGGVLAGSTMLETETITGSVAAFTTLTVTTNDGGRSSSAHTWTGIILVGMGCLALLA</sequence>
<keyword evidence="3" id="KW-1185">Reference proteome</keyword>
<evidence type="ECO:0000256" key="1">
    <source>
        <dbReference type="SAM" id="SignalP"/>
    </source>
</evidence>
<feature type="signal peptide" evidence="1">
    <location>
        <begin position="1"/>
        <end position="24"/>
    </location>
</feature>
<name>A0ABR1INZ2_9AGAR</name>
<dbReference type="EMBL" id="JBANRG010000085">
    <property type="protein sequence ID" value="KAK7437506.1"/>
    <property type="molecule type" value="Genomic_DNA"/>
</dbReference>
<gene>
    <name evidence="2" type="ORF">VKT23_018578</name>
</gene>